<dbReference type="EMBL" id="LAUZ02000007">
    <property type="protein sequence ID" value="KKF03792.1"/>
    <property type="molecule type" value="Genomic_DNA"/>
</dbReference>
<protein>
    <submittedName>
        <fullName evidence="1">Uncharacterized protein</fullName>
    </submittedName>
</protein>
<evidence type="ECO:0000313" key="2">
    <source>
        <dbReference type="Proteomes" id="UP000034150"/>
    </source>
</evidence>
<dbReference type="RefSeq" id="WP_046361146.1">
    <property type="nucleotide sequence ID" value="NZ_LAUZ02000007.1"/>
</dbReference>
<accession>A0A0M2K9Y0</accession>
<reference evidence="1 2" key="1">
    <citation type="journal article" date="2015" name="Genome Announc.">
        <title>Draft Genome Sequence of Mycobacterium obuense Strain UC1, Isolated from Patient Sputum.</title>
        <authorList>
            <person name="Greninger A.L."/>
            <person name="Cunningham G."/>
            <person name="Hsu E.D."/>
            <person name="Yu J.M."/>
            <person name="Chiu C.Y."/>
            <person name="Miller S."/>
        </authorList>
    </citation>
    <scope>NUCLEOTIDE SEQUENCE [LARGE SCALE GENOMIC DNA]</scope>
    <source>
        <strain evidence="1 2">UC1</strain>
    </source>
</reference>
<proteinExistence type="predicted"/>
<dbReference type="Proteomes" id="UP000034150">
    <property type="component" value="Unassembled WGS sequence"/>
</dbReference>
<dbReference type="OrthoDB" id="4738599at2"/>
<dbReference type="AlphaFoldDB" id="A0A0M2K9Y0"/>
<gene>
    <name evidence="1" type="ORF">WN67_00655</name>
</gene>
<organism evidence="1 2">
    <name type="scientific">Mycolicibacterium obuense</name>
    <dbReference type="NCBI Taxonomy" id="1807"/>
    <lineage>
        <taxon>Bacteria</taxon>
        <taxon>Bacillati</taxon>
        <taxon>Actinomycetota</taxon>
        <taxon>Actinomycetes</taxon>
        <taxon>Mycobacteriales</taxon>
        <taxon>Mycobacteriaceae</taxon>
        <taxon>Mycolicibacterium</taxon>
    </lineage>
</organism>
<name>A0A0M2K9Y0_9MYCO</name>
<keyword evidence="2" id="KW-1185">Reference proteome</keyword>
<sequence length="61" mass="6657">MAALTRAQIDEIQQRLDEGMTPEAVADSIGRLADLDELEVVVIRSTAYDLLNGEPVRASDD</sequence>
<evidence type="ECO:0000313" key="1">
    <source>
        <dbReference type="EMBL" id="KKF03792.1"/>
    </source>
</evidence>
<comment type="caution">
    <text evidence="1">The sequence shown here is derived from an EMBL/GenBank/DDBJ whole genome shotgun (WGS) entry which is preliminary data.</text>
</comment>
<dbReference type="PATRIC" id="fig|1807.13.peg.937"/>